<evidence type="ECO:0000259" key="4">
    <source>
        <dbReference type="Pfam" id="PF16325"/>
    </source>
</evidence>
<evidence type="ECO:0000313" key="5">
    <source>
        <dbReference type="EMBL" id="OGG97284.1"/>
    </source>
</evidence>
<dbReference type="InterPro" id="IPR051454">
    <property type="entry name" value="RNA/ubiquinone_mod_enzymes"/>
</dbReference>
<accession>A0A1F6GGP9</accession>
<reference evidence="5 6" key="1">
    <citation type="journal article" date="2016" name="Nat. Commun.">
        <title>Thousands of microbial genomes shed light on interconnected biogeochemical processes in an aquifer system.</title>
        <authorList>
            <person name="Anantharaman K."/>
            <person name="Brown C.T."/>
            <person name="Hug L.A."/>
            <person name="Sharon I."/>
            <person name="Castelle C.J."/>
            <person name="Probst A.J."/>
            <person name="Thomas B.C."/>
            <person name="Singh A."/>
            <person name="Wilkins M.J."/>
            <person name="Karaoz U."/>
            <person name="Brodie E.L."/>
            <person name="Williams K.H."/>
            <person name="Hubbard S.S."/>
            <person name="Banfield J.F."/>
        </authorList>
    </citation>
    <scope>NUCLEOTIDE SEQUENCE [LARGE SCALE GENOMIC DNA]</scope>
</reference>
<evidence type="ECO:0000256" key="1">
    <source>
        <dbReference type="ARBA" id="ARBA00022670"/>
    </source>
</evidence>
<protein>
    <recommendedName>
        <fullName evidence="4">Peptidase family U32 C-terminal domain-containing protein</fullName>
    </recommendedName>
</protein>
<dbReference type="InterPro" id="IPR032525">
    <property type="entry name" value="Peptidase_U32_C"/>
</dbReference>
<evidence type="ECO:0000256" key="3">
    <source>
        <dbReference type="ARBA" id="ARBA00038374"/>
    </source>
</evidence>
<evidence type="ECO:0000313" key="6">
    <source>
        <dbReference type="Proteomes" id="UP000178449"/>
    </source>
</evidence>
<proteinExistence type="inferred from homology"/>
<dbReference type="PANTHER" id="PTHR30217">
    <property type="entry name" value="PEPTIDASE U32 FAMILY"/>
    <property type="match status" value="1"/>
</dbReference>
<name>A0A1F6GGP9_9PROT</name>
<keyword evidence="2" id="KW-0378">Hydrolase</keyword>
<feature type="domain" description="Peptidase family U32 C-terminal" evidence="4">
    <location>
        <begin position="302"/>
        <end position="377"/>
    </location>
</feature>
<evidence type="ECO:0000256" key="2">
    <source>
        <dbReference type="ARBA" id="ARBA00022801"/>
    </source>
</evidence>
<gene>
    <name evidence="5" type="ORF">A2527_10645</name>
</gene>
<dbReference type="InterPro" id="IPR001539">
    <property type="entry name" value="Peptidase_U32"/>
</dbReference>
<dbReference type="STRING" id="1817772.A2527_10645"/>
<dbReference type="Proteomes" id="UP000178449">
    <property type="component" value="Unassembled WGS sequence"/>
</dbReference>
<dbReference type="PROSITE" id="PS01276">
    <property type="entry name" value="PEPTIDASE_U32"/>
    <property type="match status" value="1"/>
</dbReference>
<dbReference type="GO" id="GO:0008233">
    <property type="term" value="F:peptidase activity"/>
    <property type="evidence" value="ECO:0007669"/>
    <property type="project" value="UniProtKB-KW"/>
</dbReference>
<organism evidence="5 6">
    <name type="scientific">Candidatus Lambdaproteobacteria bacterium RIFOXYD2_FULL_50_16</name>
    <dbReference type="NCBI Taxonomy" id="1817772"/>
    <lineage>
        <taxon>Bacteria</taxon>
        <taxon>Pseudomonadati</taxon>
        <taxon>Pseudomonadota</taxon>
        <taxon>Candidatus Lambdaproteobacteria</taxon>
    </lineage>
</organism>
<sequence length="383" mass="42084">MSQLVAPAGNSEKLKIAFAYGADAVYLAGRRFGLRSGADNFSKSQLREAFSYARQLGKKTYLALNAVLPDLELAELPGFLSELSERPDGVICSDLAVVETVRDWSPQLPIHLSTQASVLNSATAAFYRDMGVSRVVLGRETSLEQAAQIKEKTGLEVEVFIQGAMCMSFSGHCTISNYMAGRDSNQGGCVHSCRFNYQLEQGETLRSSHFMSAKDLRGIELVGRAQALGIDALKIEGRMKSGLYLATTVRAYRSVLDQPQTWPFWAEELEKIPHRDYGTGSLDRPADIEQTWDADDHLASPWQMAGQVLEQVDGRLVFLAKNRLKLGEELELLGFDGRTWKVALEKMVGLGGEPQLVAQPGQVVWLDAPTNLGPWVVARMLGA</sequence>
<dbReference type="Pfam" id="PF16325">
    <property type="entry name" value="Peptidase_U32_C"/>
    <property type="match status" value="1"/>
</dbReference>
<comment type="similarity">
    <text evidence="3">Belongs to the peptidase U32 family.</text>
</comment>
<dbReference type="AlphaFoldDB" id="A0A1F6GGP9"/>
<comment type="caution">
    <text evidence="5">The sequence shown here is derived from an EMBL/GenBank/DDBJ whole genome shotgun (WGS) entry which is preliminary data.</text>
</comment>
<keyword evidence="1" id="KW-0645">Protease</keyword>
<dbReference type="PANTHER" id="PTHR30217:SF6">
    <property type="entry name" value="TRNA HYDROXYLATION PROTEIN P"/>
    <property type="match status" value="1"/>
</dbReference>
<dbReference type="EMBL" id="MFNE01000001">
    <property type="protein sequence ID" value="OGG97284.1"/>
    <property type="molecule type" value="Genomic_DNA"/>
</dbReference>
<dbReference type="GO" id="GO:0006508">
    <property type="term" value="P:proteolysis"/>
    <property type="evidence" value="ECO:0007669"/>
    <property type="project" value="UniProtKB-KW"/>
</dbReference>
<dbReference type="Gene3D" id="2.40.30.10">
    <property type="entry name" value="Translation factors"/>
    <property type="match status" value="1"/>
</dbReference>
<dbReference type="Pfam" id="PF01136">
    <property type="entry name" value="Peptidase_U32"/>
    <property type="match status" value="1"/>
</dbReference>